<evidence type="ECO:0000313" key="11">
    <source>
        <dbReference type="EMBL" id="GAA4673444.1"/>
    </source>
</evidence>
<feature type="chain" id="PRO_5045987615" description="Peptidase M4 family protein" evidence="8">
    <location>
        <begin position="25"/>
        <end position="947"/>
    </location>
</feature>
<dbReference type="InterPro" id="IPR023612">
    <property type="entry name" value="Peptidase_M4"/>
</dbReference>
<dbReference type="Proteomes" id="UP001500621">
    <property type="component" value="Unassembled WGS sequence"/>
</dbReference>
<gene>
    <name evidence="11" type="ORF">GCM10023226_08040</name>
</gene>
<dbReference type="InterPro" id="IPR001570">
    <property type="entry name" value="Peptidase_M4_C_domain"/>
</dbReference>
<dbReference type="SUPFAM" id="SSF63829">
    <property type="entry name" value="Calcium-dependent phosphotriesterase"/>
    <property type="match status" value="1"/>
</dbReference>
<dbReference type="InterPro" id="IPR050728">
    <property type="entry name" value="Zinc_Metalloprotease_M4"/>
</dbReference>
<evidence type="ECO:0000256" key="5">
    <source>
        <dbReference type="ARBA" id="ARBA00022833"/>
    </source>
</evidence>
<evidence type="ECO:0000313" key="12">
    <source>
        <dbReference type="Proteomes" id="UP001500621"/>
    </source>
</evidence>
<dbReference type="PANTHER" id="PTHR33794:SF1">
    <property type="entry name" value="BACILLOLYSIN"/>
    <property type="match status" value="1"/>
</dbReference>
<name>A0ABP8VVZ4_9ACTN</name>
<dbReference type="Gene3D" id="3.10.170.10">
    <property type="match status" value="1"/>
</dbReference>
<dbReference type="PANTHER" id="PTHR33794">
    <property type="entry name" value="BACILLOLYSIN"/>
    <property type="match status" value="1"/>
</dbReference>
<feature type="signal peptide" evidence="8">
    <location>
        <begin position="1"/>
        <end position="24"/>
    </location>
</feature>
<dbReference type="EMBL" id="BAABIM010000001">
    <property type="protein sequence ID" value="GAA4673444.1"/>
    <property type="molecule type" value="Genomic_DNA"/>
</dbReference>
<evidence type="ECO:0000256" key="6">
    <source>
        <dbReference type="ARBA" id="ARBA00023049"/>
    </source>
</evidence>
<keyword evidence="4" id="KW-0378">Hydrolase</keyword>
<feature type="domain" description="Peptidase M4 C-terminal" evidence="10">
    <location>
        <begin position="454"/>
        <end position="615"/>
    </location>
</feature>
<protein>
    <recommendedName>
        <fullName evidence="13">Peptidase M4 family protein</fullName>
    </recommendedName>
</protein>
<dbReference type="PROSITE" id="PS51257">
    <property type="entry name" value="PROKAR_LIPOPROTEIN"/>
    <property type="match status" value="1"/>
</dbReference>
<feature type="domain" description="Peptidase M4" evidence="9">
    <location>
        <begin position="302"/>
        <end position="450"/>
    </location>
</feature>
<evidence type="ECO:0000256" key="3">
    <source>
        <dbReference type="ARBA" id="ARBA00022723"/>
    </source>
</evidence>
<keyword evidence="5" id="KW-0862">Zinc</keyword>
<evidence type="ECO:0000256" key="1">
    <source>
        <dbReference type="ARBA" id="ARBA00009388"/>
    </source>
</evidence>
<comment type="similarity">
    <text evidence="1">Belongs to the peptidase M4 family.</text>
</comment>
<comment type="caution">
    <text evidence="11">The sequence shown here is derived from an EMBL/GenBank/DDBJ whole genome shotgun (WGS) entry which is preliminary data.</text>
</comment>
<dbReference type="RefSeq" id="WP_345262883.1">
    <property type="nucleotide sequence ID" value="NZ_BAABIM010000001.1"/>
</dbReference>
<organism evidence="11 12">
    <name type="scientific">Nocardioides nanhaiensis</name>
    <dbReference type="NCBI Taxonomy" id="1476871"/>
    <lineage>
        <taxon>Bacteria</taxon>
        <taxon>Bacillati</taxon>
        <taxon>Actinomycetota</taxon>
        <taxon>Actinomycetes</taxon>
        <taxon>Propionibacteriales</taxon>
        <taxon>Nocardioidaceae</taxon>
        <taxon>Nocardioides</taxon>
    </lineage>
</organism>
<dbReference type="PRINTS" id="PR00730">
    <property type="entry name" value="THERMOLYSIN"/>
</dbReference>
<evidence type="ECO:0000256" key="2">
    <source>
        <dbReference type="ARBA" id="ARBA00022670"/>
    </source>
</evidence>
<reference evidence="12" key="1">
    <citation type="journal article" date="2019" name="Int. J. Syst. Evol. Microbiol.">
        <title>The Global Catalogue of Microorganisms (GCM) 10K type strain sequencing project: providing services to taxonomists for standard genome sequencing and annotation.</title>
        <authorList>
            <consortium name="The Broad Institute Genomics Platform"/>
            <consortium name="The Broad Institute Genome Sequencing Center for Infectious Disease"/>
            <person name="Wu L."/>
            <person name="Ma J."/>
        </authorList>
    </citation>
    <scope>NUCLEOTIDE SEQUENCE [LARGE SCALE GENOMIC DNA]</scope>
    <source>
        <strain evidence="12">JCM 18127</strain>
    </source>
</reference>
<evidence type="ECO:0000259" key="10">
    <source>
        <dbReference type="Pfam" id="PF02868"/>
    </source>
</evidence>
<evidence type="ECO:0000256" key="7">
    <source>
        <dbReference type="SAM" id="MobiDB-lite"/>
    </source>
</evidence>
<proteinExistence type="inferred from homology"/>
<evidence type="ECO:0000259" key="9">
    <source>
        <dbReference type="Pfam" id="PF01447"/>
    </source>
</evidence>
<keyword evidence="2" id="KW-0645">Protease</keyword>
<sequence length="947" mass="96515">MTTRPGQRVALAAALAGVVLAASACTGGRSLEGGDGDGGGRAPQSLVVSTTWQPAPGEPDTAERRAELESALDELRAITGSGWVGRQDDVTGYLGELSGGRYAPADGGDALAVSEALLAEWGERLLGVAPEELSLEEPGNPTIAGVVTVRATQEAAGYPVLDGSLVLSLTDGDEQADDVRLNAVRGRVFPGLEPPSEPELTAREASATARDASGGDPRPDPRLVVLPADGGRLAWEVVVGPAPGQQVEIAVLGRYYVDAVTGDVLEARAGSAEVAAVVPLHQRAPVRARSRAEGDAVEVTGRSRVMGEVTATGTELADGSVGLLDTTTPTFDPATGEGGIETFDMQGLDDTQLPGRPVTSAGGQVADGDALGAHALARAVYDFYGRLGRRSWDDAGSSLVSSVNLTGPNACNAYFDDSLPRPQMVYGVPCEGFEFVQNDVAAHEITHGVIASSADLVYSGQPGALNEGFADYLGNVIGNELSGADDPSFGEAGCAAVADPTALCQPMYDTLATRDLQSGVTFGDYLYLLDTGTRFRLLTQDNQDNGGVHSNSLVWSNALWTIRSRLAEIDGGDGNASPLADDFDKIVYAALVTQLGPTAGFLDARRAVEQTIQAAGADPVILRVAREVFDAVDICAGCTAPEEADGQVVESSSSTQLAPTVSGEQVAWVDLSTAGGLTGVAATGSVGSEPATRSESAVQVAFAGEALVALEVEGYSFPGTLARYDADGTRTPLADIGISTITAGLAGGEDGAAWATEEIATASFLDPAGTLTELDLEAAGISSVTSVGTGDGLVALGTDAGEVYLWDPAGETVQQVGQVGGAVLAVATAGGRVLALDDEQLAALFDPSGAAVVLSETAVPFGAALGADYAVWPEAVGALGGGVAEVGGDQVVDTDLHLYSLGSGTIYNLLDARGQQAFPALSGSRLVWQDAVFGGDDILTAELPDGL</sequence>
<accession>A0ABP8VVZ4</accession>
<dbReference type="InterPro" id="IPR013856">
    <property type="entry name" value="Peptidase_M4_domain"/>
</dbReference>
<evidence type="ECO:0000256" key="4">
    <source>
        <dbReference type="ARBA" id="ARBA00022801"/>
    </source>
</evidence>
<feature type="region of interest" description="Disordered" evidence="7">
    <location>
        <begin position="190"/>
        <end position="220"/>
    </location>
</feature>
<evidence type="ECO:0008006" key="13">
    <source>
        <dbReference type="Google" id="ProtNLM"/>
    </source>
</evidence>
<keyword evidence="3" id="KW-0479">Metal-binding</keyword>
<dbReference type="Pfam" id="PF01447">
    <property type="entry name" value="Peptidase_M4"/>
    <property type="match status" value="1"/>
</dbReference>
<dbReference type="SUPFAM" id="SSF55486">
    <property type="entry name" value="Metalloproteases ('zincins'), catalytic domain"/>
    <property type="match status" value="1"/>
</dbReference>
<keyword evidence="6" id="KW-0482">Metalloprotease</keyword>
<keyword evidence="8" id="KW-0732">Signal</keyword>
<dbReference type="InterPro" id="IPR027268">
    <property type="entry name" value="Peptidase_M4/M1_CTD_sf"/>
</dbReference>
<keyword evidence="12" id="KW-1185">Reference proteome</keyword>
<evidence type="ECO:0000256" key="8">
    <source>
        <dbReference type="SAM" id="SignalP"/>
    </source>
</evidence>
<dbReference type="Gene3D" id="1.10.390.10">
    <property type="entry name" value="Neutral Protease Domain 2"/>
    <property type="match status" value="1"/>
</dbReference>
<dbReference type="Pfam" id="PF02868">
    <property type="entry name" value="Peptidase_M4_C"/>
    <property type="match status" value="1"/>
</dbReference>